<sequence length="137" mass="15211">MEKLHGQRDLPSTQQMKISRQPGILEMKSPVFHTKSPFFSKAGEKRRSFLANAQSRQLRSERHQVASFENLSDEASGSFHYHEVALPIPPAQYEMHRSLVSSISGGKFAIMTDGHDMLGREFPLAGLGCGNFLPLGA</sequence>
<reference evidence="2 3" key="1">
    <citation type="journal article" date="2014" name="Genome Announc.">
        <title>Draft Genome Sequence of Geobacillus icigianus Strain G1w1T Isolated from Hot Springs in the Valley of Geysers, Kamchatka (Russian Federation).</title>
        <authorList>
            <person name="Bryanskaya A.V."/>
            <person name="Rozanov A.S."/>
            <person name="Logacheva M.D."/>
            <person name="Kotenko A.V."/>
            <person name="Peltek S.E."/>
        </authorList>
    </citation>
    <scope>NUCLEOTIDE SEQUENCE [LARGE SCALE GENOMIC DNA]</scope>
    <source>
        <strain evidence="2 3">G1w1</strain>
    </source>
</reference>
<gene>
    <name evidence="2" type="ORF">EP10_003476</name>
</gene>
<protein>
    <submittedName>
        <fullName evidence="2">Uncharacterized protein</fullName>
    </submittedName>
</protein>
<proteinExistence type="predicted"/>
<dbReference type="EMBL" id="JPYA02000006">
    <property type="protein sequence ID" value="MEB3752561.1"/>
    <property type="molecule type" value="Genomic_DNA"/>
</dbReference>
<accession>A0ABU6BL48</accession>
<evidence type="ECO:0000313" key="2">
    <source>
        <dbReference type="EMBL" id="MEB3752561.1"/>
    </source>
</evidence>
<evidence type="ECO:0000256" key="1">
    <source>
        <dbReference type="SAM" id="MobiDB-lite"/>
    </source>
</evidence>
<name>A0ABU6BL48_9BACL</name>
<dbReference type="RefSeq" id="WP_033023666.1">
    <property type="nucleotide sequence ID" value="NZ_JPYA02000006.1"/>
</dbReference>
<comment type="caution">
    <text evidence="2">The sequence shown here is derived from an EMBL/GenBank/DDBJ whole genome shotgun (WGS) entry which is preliminary data.</text>
</comment>
<dbReference type="Proteomes" id="UP000029267">
    <property type="component" value="Unassembled WGS sequence"/>
</dbReference>
<keyword evidence="3" id="KW-1185">Reference proteome</keyword>
<organism evidence="2 3">
    <name type="scientific">Geobacillus icigianus</name>
    <dbReference type="NCBI Taxonomy" id="1430331"/>
    <lineage>
        <taxon>Bacteria</taxon>
        <taxon>Bacillati</taxon>
        <taxon>Bacillota</taxon>
        <taxon>Bacilli</taxon>
        <taxon>Bacillales</taxon>
        <taxon>Anoxybacillaceae</taxon>
        <taxon>Geobacillus</taxon>
    </lineage>
</organism>
<evidence type="ECO:0000313" key="3">
    <source>
        <dbReference type="Proteomes" id="UP000029267"/>
    </source>
</evidence>
<feature type="region of interest" description="Disordered" evidence="1">
    <location>
        <begin position="1"/>
        <end position="26"/>
    </location>
</feature>